<dbReference type="AlphaFoldDB" id="A0A5J9T4J6"/>
<evidence type="ECO:0000313" key="1">
    <source>
        <dbReference type="EMBL" id="TVU06252.1"/>
    </source>
</evidence>
<dbReference type="Gramene" id="TVU06252">
    <property type="protein sequence ID" value="TVU06252"/>
    <property type="gene ID" value="EJB05_49454"/>
</dbReference>
<proteinExistence type="predicted"/>
<comment type="caution">
    <text evidence="1">The sequence shown here is derived from an EMBL/GenBank/DDBJ whole genome shotgun (WGS) entry which is preliminary data.</text>
</comment>
<name>A0A5J9T4J6_9POAL</name>
<evidence type="ECO:0000313" key="2">
    <source>
        <dbReference type="Proteomes" id="UP000324897"/>
    </source>
</evidence>
<accession>A0A5J9T4J6</accession>
<reference evidence="1 2" key="1">
    <citation type="journal article" date="2019" name="Sci. Rep.">
        <title>A high-quality genome of Eragrostis curvula grass provides insights into Poaceae evolution and supports new strategies to enhance forage quality.</title>
        <authorList>
            <person name="Carballo J."/>
            <person name="Santos B.A.C.M."/>
            <person name="Zappacosta D."/>
            <person name="Garbus I."/>
            <person name="Selva J.P."/>
            <person name="Gallo C.A."/>
            <person name="Diaz A."/>
            <person name="Albertini E."/>
            <person name="Caccamo M."/>
            <person name="Echenique V."/>
        </authorList>
    </citation>
    <scope>NUCLEOTIDE SEQUENCE [LARGE SCALE GENOMIC DNA]</scope>
    <source>
        <strain evidence="2">cv. Victoria</strain>
        <tissue evidence="1">Leaf</tissue>
    </source>
</reference>
<keyword evidence="2" id="KW-1185">Reference proteome</keyword>
<protein>
    <submittedName>
        <fullName evidence="1">Uncharacterized protein</fullName>
    </submittedName>
</protein>
<organism evidence="1 2">
    <name type="scientific">Eragrostis curvula</name>
    <name type="common">weeping love grass</name>
    <dbReference type="NCBI Taxonomy" id="38414"/>
    <lineage>
        <taxon>Eukaryota</taxon>
        <taxon>Viridiplantae</taxon>
        <taxon>Streptophyta</taxon>
        <taxon>Embryophyta</taxon>
        <taxon>Tracheophyta</taxon>
        <taxon>Spermatophyta</taxon>
        <taxon>Magnoliopsida</taxon>
        <taxon>Liliopsida</taxon>
        <taxon>Poales</taxon>
        <taxon>Poaceae</taxon>
        <taxon>PACMAD clade</taxon>
        <taxon>Chloridoideae</taxon>
        <taxon>Eragrostideae</taxon>
        <taxon>Eragrostidinae</taxon>
        <taxon>Eragrostis</taxon>
    </lineage>
</organism>
<dbReference type="Proteomes" id="UP000324897">
    <property type="component" value="Unassembled WGS sequence"/>
</dbReference>
<gene>
    <name evidence="1" type="ORF">EJB05_49454</name>
</gene>
<sequence>MPSRKKQQQAQKAEMETVSAKCYSIIEVDPAGEDPDLLETISDVITSLGGFPVIQQSPLHAKKKTNDT</sequence>
<dbReference type="EMBL" id="RWGY01000051">
    <property type="protein sequence ID" value="TVU06252.1"/>
    <property type="molecule type" value="Genomic_DNA"/>
</dbReference>